<organism evidence="2 3">
    <name type="scientific">Steinernema glaseri</name>
    <dbReference type="NCBI Taxonomy" id="37863"/>
    <lineage>
        <taxon>Eukaryota</taxon>
        <taxon>Metazoa</taxon>
        <taxon>Ecdysozoa</taxon>
        <taxon>Nematoda</taxon>
        <taxon>Chromadorea</taxon>
        <taxon>Rhabditida</taxon>
        <taxon>Tylenchina</taxon>
        <taxon>Panagrolaimomorpha</taxon>
        <taxon>Strongyloidoidea</taxon>
        <taxon>Steinernematidae</taxon>
        <taxon>Steinernema</taxon>
    </lineage>
</organism>
<keyword evidence="2" id="KW-1185">Reference proteome</keyword>
<name>A0A1I7Y0P7_9BILA</name>
<feature type="compositionally biased region" description="Low complexity" evidence="1">
    <location>
        <begin position="144"/>
        <end position="157"/>
    </location>
</feature>
<proteinExistence type="predicted"/>
<feature type="region of interest" description="Disordered" evidence="1">
    <location>
        <begin position="205"/>
        <end position="234"/>
    </location>
</feature>
<dbReference type="WBParaSite" id="L893_g11245.t1">
    <property type="protein sequence ID" value="L893_g11245.t1"/>
    <property type="gene ID" value="L893_g11245"/>
</dbReference>
<protein>
    <submittedName>
        <fullName evidence="3">MADF domain-containing protein</fullName>
    </submittedName>
</protein>
<feature type="compositionally biased region" description="Polar residues" evidence="1">
    <location>
        <begin position="161"/>
        <end position="175"/>
    </location>
</feature>
<dbReference type="Proteomes" id="UP000095287">
    <property type="component" value="Unplaced"/>
</dbReference>
<evidence type="ECO:0000313" key="2">
    <source>
        <dbReference type="Proteomes" id="UP000095287"/>
    </source>
</evidence>
<feature type="region of interest" description="Disordered" evidence="1">
    <location>
        <begin position="481"/>
        <end position="514"/>
    </location>
</feature>
<feature type="region of interest" description="Disordered" evidence="1">
    <location>
        <begin position="117"/>
        <end position="175"/>
    </location>
</feature>
<evidence type="ECO:0000256" key="1">
    <source>
        <dbReference type="SAM" id="MobiDB-lite"/>
    </source>
</evidence>
<feature type="compositionally biased region" description="Polar residues" evidence="1">
    <location>
        <begin position="212"/>
        <end position="227"/>
    </location>
</feature>
<sequence length="556" mass="60851">MTGSDTLYDEIRKHKVLCSFVRDRDNPLEREAAWQEIKRKFDSNPKTTGPVDIHLIKKHWYGVVKKIAKNQCPRSAVCVLNFYRYDEESHLRGKRTSGSPNPGAQTWESPLQRLLEETDGQSRSSGELARNTPVTTPALDRTSPAEASAPSGSPNAPVRVSPSNFTHGDRCSPQTVFPNSTVPNPFYGQAQALYGLLQPHEMNSAAPRPPSGQHSMHPQMYQSNNRPNAPRVSPHPPNVNSFGNYGSGPAQQVHRGYGHQAMPSAPVRVPVSRPMHPSVFQAPPPVYQNGEASRPRSNAMADQPAPQGEVAEFSAAEYIRKVQAELKAKPVQKTQVQVTNHREAEKTTVKTKKVKPAAAIVIKPDPDAPTMAPAEEVVNPLVELTRITEGLPHQVESPVALAESTARPAEVPVVGPQAATVEAPVDVPSTESMQIPVAVTVQASLEETMEVPVAAAVTASVDDSLARPMSQPVEEPLVDAMAEPATTPVPTSSDHVDPEVEQMEVDEGRERTPSPRTQELFFTQVYERMVQMMKEDPKAFYEAQAESFKILGKYLK</sequence>
<evidence type="ECO:0000313" key="3">
    <source>
        <dbReference type="WBParaSite" id="L893_g11245.t1"/>
    </source>
</evidence>
<dbReference type="AlphaFoldDB" id="A0A1I7Y0P7"/>
<accession>A0A1I7Y0P7</accession>
<reference evidence="3" key="1">
    <citation type="submission" date="2016-11" db="UniProtKB">
        <authorList>
            <consortium name="WormBaseParasite"/>
        </authorList>
    </citation>
    <scope>IDENTIFICATION</scope>
</reference>